<dbReference type="Pfam" id="PF20293">
    <property type="entry name" value="MC6"/>
    <property type="match status" value="1"/>
</dbReference>
<dbReference type="RefSeq" id="WP_317941483.1">
    <property type="nucleotide sequence ID" value="NZ_JAUBDI010000001.1"/>
</dbReference>
<organism evidence="1 2">
    <name type="scientific">Sporosarcina saromensis</name>
    <dbReference type="NCBI Taxonomy" id="359365"/>
    <lineage>
        <taxon>Bacteria</taxon>
        <taxon>Bacillati</taxon>
        <taxon>Bacillota</taxon>
        <taxon>Bacilli</taxon>
        <taxon>Bacillales</taxon>
        <taxon>Caryophanaceae</taxon>
        <taxon>Sporosarcina</taxon>
    </lineage>
</organism>
<evidence type="ECO:0000313" key="2">
    <source>
        <dbReference type="Proteomes" id="UP001282284"/>
    </source>
</evidence>
<evidence type="ECO:0000313" key="1">
    <source>
        <dbReference type="EMBL" id="MDW0111588.1"/>
    </source>
</evidence>
<comment type="caution">
    <text evidence="1">The sequence shown here is derived from an EMBL/GenBank/DDBJ whole genome shotgun (WGS) entry which is preliminary data.</text>
</comment>
<proteinExistence type="predicted"/>
<name>A0ABU4G3N9_9BACL</name>
<gene>
    <name evidence="1" type="ORF">QT711_00230</name>
</gene>
<sequence length="115" mass="13603">MPNNNIWNAGIVHTHNIELIIEIKLKEVVRVLLPNKYIHEERTIVMVGGKLIHLLRNPVTVTQLWDSYRKQQEIQNLPQVPFDLFILTLDFLYIIGVIDFRKGKLRRLTHDQQNI</sequence>
<accession>A0ABU4G3N9</accession>
<keyword evidence="2" id="KW-1185">Reference proteome</keyword>
<dbReference type="Proteomes" id="UP001282284">
    <property type="component" value="Unassembled WGS sequence"/>
</dbReference>
<reference evidence="1 2" key="1">
    <citation type="submission" date="2023-06" db="EMBL/GenBank/DDBJ databases">
        <title>Sporosarcina sp. nov., isolated from Korean traditional fermented seafood 'Jeotgal'.</title>
        <authorList>
            <person name="Yang A.I."/>
            <person name="Shin N.-R."/>
        </authorList>
    </citation>
    <scope>NUCLEOTIDE SEQUENCE [LARGE SCALE GENOMIC DNA]</scope>
    <source>
        <strain evidence="1 2">KCTC13119</strain>
    </source>
</reference>
<protein>
    <submittedName>
        <fullName evidence="1">Uncharacterized protein</fullName>
    </submittedName>
</protein>
<dbReference type="InterPro" id="IPR046897">
    <property type="entry name" value="ABC-3C_MC6"/>
</dbReference>
<dbReference type="EMBL" id="JAUBDI010000001">
    <property type="protein sequence ID" value="MDW0111588.1"/>
    <property type="molecule type" value="Genomic_DNA"/>
</dbReference>